<evidence type="ECO:0000313" key="3">
    <source>
        <dbReference type="EMBL" id="OQR70852.1"/>
    </source>
</evidence>
<organism evidence="3 4">
    <name type="scientific">Tropilaelaps mercedesae</name>
    <dbReference type="NCBI Taxonomy" id="418985"/>
    <lineage>
        <taxon>Eukaryota</taxon>
        <taxon>Metazoa</taxon>
        <taxon>Ecdysozoa</taxon>
        <taxon>Arthropoda</taxon>
        <taxon>Chelicerata</taxon>
        <taxon>Arachnida</taxon>
        <taxon>Acari</taxon>
        <taxon>Parasitiformes</taxon>
        <taxon>Mesostigmata</taxon>
        <taxon>Gamasina</taxon>
        <taxon>Dermanyssoidea</taxon>
        <taxon>Laelapidae</taxon>
        <taxon>Tropilaelaps</taxon>
    </lineage>
</organism>
<evidence type="ECO:0000313" key="4">
    <source>
        <dbReference type="Proteomes" id="UP000192247"/>
    </source>
</evidence>
<dbReference type="AlphaFoldDB" id="A0A1V9XBX3"/>
<keyword evidence="4" id="KW-1185">Reference proteome</keyword>
<keyword evidence="1" id="KW-0175">Coiled coil</keyword>
<comment type="caution">
    <text evidence="3">The sequence shown here is derived from an EMBL/GenBank/DDBJ whole genome shotgun (WGS) entry which is preliminary data.</text>
</comment>
<feature type="region of interest" description="Disordered" evidence="2">
    <location>
        <begin position="1"/>
        <end position="66"/>
    </location>
</feature>
<evidence type="ECO:0000256" key="1">
    <source>
        <dbReference type="SAM" id="Coils"/>
    </source>
</evidence>
<feature type="region of interest" description="Disordered" evidence="2">
    <location>
        <begin position="291"/>
        <end position="332"/>
    </location>
</feature>
<feature type="non-terminal residue" evidence="3">
    <location>
        <position position="1"/>
    </location>
</feature>
<proteinExistence type="predicted"/>
<feature type="region of interest" description="Disordered" evidence="2">
    <location>
        <begin position="143"/>
        <end position="175"/>
    </location>
</feature>
<feature type="compositionally biased region" description="Basic and acidic residues" evidence="2">
    <location>
        <begin position="158"/>
        <end position="169"/>
    </location>
</feature>
<evidence type="ECO:0000256" key="2">
    <source>
        <dbReference type="SAM" id="MobiDB-lite"/>
    </source>
</evidence>
<accession>A0A1V9XBX3</accession>
<feature type="coiled-coil region" evidence="1">
    <location>
        <begin position="254"/>
        <end position="281"/>
    </location>
</feature>
<protein>
    <submittedName>
        <fullName evidence="3">Uncharacterized protein</fullName>
    </submittedName>
</protein>
<sequence>PFVYNEDGAAPEQPVAPVHQHHHLHPSNSSSSPAQLLRQAAQQQQTPAPSGNGQHQQGQQHQLRHHLPPHLHQLQAQLLQSSPASQALSSNANGISTSYSAAAPIGASSGPSKRIQQLLTDPLLLPRKEPNREPQQIRSGTFSAAIAAGRTSPSALDKSPRRERRDRGEVSTADGSVLVQRSSLAQSVAIPIDARISNRASDQQTDGAGTVSRASCRGDVEGRCYSTRLQQQQEQQRKRNNSINQVLPFLVKVHAKTLLSVQELQERVASLEELSVSLQCAMESSSASLRGCSTTNPAHKQSSPWQTSGKGPVTSGSGTAVNYSQVVQVSKS</sequence>
<dbReference type="Proteomes" id="UP000192247">
    <property type="component" value="Unassembled WGS sequence"/>
</dbReference>
<dbReference type="EMBL" id="MNPL01015964">
    <property type="protein sequence ID" value="OQR70852.1"/>
    <property type="molecule type" value="Genomic_DNA"/>
</dbReference>
<gene>
    <name evidence="3" type="ORF">BIW11_11362</name>
</gene>
<dbReference type="InParanoid" id="A0A1V9XBX3"/>
<feature type="compositionally biased region" description="Low complexity" evidence="2">
    <location>
        <begin position="26"/>
        <end position="61"/>
    </location>
</feature>
<name>A0A1V9XBX3_9ACAR</name>
<reference evidence="3 4" key="1">
    <citation type="journal article" date="2017" name="Gigascience">
        <title>Draft genome of the honey bee ectoparasitic mite, Tropilaelaps mercedesae, is shaped by the parasitic life history.</title>
        <authorList>
            <person name="Dong X."/>
            <person name="Armstrong S.D."/>
            <person name="Xia D."/>
            <person name="Makepeace B.L."/>
            <person name="Darby A.C."/>
            <person name="Kadowaki T."/>
        </authorList>
    </citation>
    <scope>NUCLEOTIDE SEQUENCE [LARGE SCALE GENOMIC DNA]</scope>
    <source>
        <strain evidence="3">Wuxi-XJTLU</strain>
    </source>
</reference>